<accession>A0ABW3CMK4</accession>
<evidence type="ECO:0000313" key="3">
    <source>
        <dbReference type="Proteomes" id="UP001597083"/>
    </source>
</evidence>
<reference evidence="3" key="1">
    <citation type="journal article" date="2019" name="Int. J. Syst. Evol. Microbiol.">
        <title>The Global Catalogue of Microorganisms (GCM) 10K type strain sequencing project: providing services to taxonomists for standard genome sequencing and annotation.</title>
        <authorList>
            <consortium name="The Broad Institute Genomics Platform"/>
            <consortium name="The Broad Institute Genome Sequencing Center for Infectious Disease"/>
            <person name="Wu L."/>
            <person name="Ma J."/>
        </authorList>
    </citation>
    <scope>NUCLEOTIDE SEQUENCE [LARGE SCALE GENOMIC DNA]</scope>
    <source>
        <strain evidence="3">JCM 31696</strain>
    </source>
</reference>
<dbReference type="EMBL" id="JBHTIR010003444">
    <property type="protein sequence ID" value="MFD0855219.1"/>
    <property type="molecule type" value="Genomic_DNA"/>
</dbReference>
<dbReference type="Pfam" id="PF11387">
    <property type="entry name" value="DUF2795"/>
    <property type="match status" value="1"/>
</dbReference>
<evidence type="ECO:0000256" key="1">
    <source>
        <dbReference type="SAM" id="MobiDB-lite"/>
    </source>
</evidence>
<proteinExistence type="predicted"/>
<protein>
    <submittedName>
        <fullName evidence="2">DUF2795 domain-containing protein</fullName>
    </submittedName>
</protein>
<dbReference type="Proteomes" id="UP001597083">
    <property type="component" value="Unassembled WGS sequence"/>
</dbReference>
<dbReference type="InterPro" id="IPR021527">
    <property type="entry name" value="DUF2795"/>
</dbReference>
<feature type="region of interest" description="Disordered" evidence="1">
    <location>
        <begin position="59"/>
        <end position="109"/>
    </location>
</feature>
<comment type="caution">
    <text evidence="2">The sequence shown here is derived from an EMBL/GenBank/DDBJ whole genome shotgun (WGS) entry which is preliminary data.</text>
</comment>
<organism evidence="2 3">
    <name type="scientific">Actinomadura adrarensis</name>
    <dbReference type="NCBI Taxonomy" id="1819600"/>
    <lineage>
        <taxon>Bacteria</taxon>
        <taxon>Bacillati</taxon>
        <taxon>Actinomycetota</taxon>
        <taxon>Actinomycetes</taxon>
        <taxon>Streptosporangiales</taxon>
        <taxon>Thermomonosporaceae</taxon>
        <taxon>Actinomadura</taxon>
    </lineage>
</organism>
<name>A0ABW3CMK4_9ACTN</name>
<keyword evidence="3" id="KW-1185">Reference proteome</keyword>
<evidence type="ECO:0000313" key="2">
    <source>
        <dbReference type="EMBL" id="MFD0855219.1"/>
    </source>
</evidence>
<gene>
    <name evidence="2" type="ORF">ACFQ07_23470</name>
</gene>
<feature type="compositionally biased region" description="Basic and acidic residues" evidence="1">
    <location>
        <begin position="84"/>
        <end position="109"/>
    </location>
</feature>
<sequence>MPVANTTEIKHLLGDLAFPASKQEIVEHADRGGLKTDTERALAALPLGDYDSLNEVLRSVSTDPDPGRSAAERNYQRTHHKKQGLAEHMRESERTPIEDELHRERGEEF</sequence>